<feature type="domain" description="SnoaL-like" evidence="1">
    <location>
        <begin position="9"/>
        <end position="109"/>
    </location>
</feature>
<reference evidence="2" key="1">
    <citation type="journal article" date="2014" name="Int. J. Syst. Evol. Microbiol.">
        <title>Complete genome sequence of Corynebacterium casei LMG S-19264T (=DSM 44701T), isolated from a smear-ripened cheese.</title>
        <authorList>
            <consortium name="US DOE Joint Genome Institute (JGI-PGF)"/>
            <person name="Walter F."/>
            <person name="Albersmeier A."/>
            <person name="Kalinowski J."/>
            <person name="Ruckert C."/>
        </authorList>
    </citation>
    <scope>NUCLEOTIDE SEQUENCE</scope>
    <source>
        <strain evidence="2">CGMCC 1.12214</strain>
    </source>
</reference>
<sequence length="121" mass="12803">MTDHNTLAARYIEAWNERDPSRRRSLVEALWSPDGSYVDPLGAARGHAEIDGLIGAIQDRFPGMAFKPAGKADGYGNHVRFSWTLGPADADALAGGTDFAVVADGRLAAVTGFLDFAPTAA</sequence>
<keyword evidence="3" id="KW-1185">Reference proteome</keyword>
<evidence type="ECO:0000313" key="3">
    <source>
        <dbReference type="Proteomes" id="UP000603912"/>
    </source>
</evidence>
<dbReference type="SUPFAM" id="SSF54427">
    <property type="entry name" value="NTF2-like"/>
    <property type="match status" value="1"/>
</dbReference>
<proteinExistence type="predicted"/>
<dbReference type="InterPro" id="IPR032710">
    <property type="entry name" value="NTF2-like_dom_sf"/>
</dbReference>
<gene>
    <name evidence="2" type="ORF">GCM10007036_17470</name>
</gene>
<dbReference type="Pfam" id="PF12680">
    <property type="entry name" value="SnoaL_2"/>
    <property type="match status" value="1"/>
</dbReference>
<protein>
    <recommendedName>
        <fullName evidence="1">SnoaL-like domain-containing protein</fullName>
    </recommendedName>
</protein>
<dbReference type="AlphaFoldDB" id="A0A917MJB9"/>
<dbReference type="RefSeq" id="WP_188517246.1">
    <property type="nucleotide sequence ID" value="NZ_BMES01000001.1"/>
</dbReference>
<name>A0A917MJB9_9HYPH</name>
<reference evidence="2" key="2">
    <citation type="submission" date="2020-09" db="EMBL/GenBank/DDBJ databases">
        <authorList>
            <person name="Sun Q."/>
            <person name="Zhou Y."/>
        </authorList>
    </citation>
    <scope>NUCLEOTIDE SEQUENCE</scope>
    <source>
        <strain evidence="2">CGMCC 1.12214</strain>
    </source>
</reference>
<evidence type="ECO:0000259" key="1">
    <source>
        <dbReference type="Pfam" id="PF12680"/>
    </source>
</evidence>
<dbReference type="EMBL" id="BMES01000001">
    <property type="protein sequence ID" value="GGH16628.1"/>
    <property type="molecule type" value="Genomic_DNA"/>
</dbReference>
<dbReference type="Proteomes" id="UP000603912">
    <property type="component" value="Unassembled WGS sequence"/>
</dbReference>
<dbReference type="Gene3D" id="3.10.450.50">
    <property type="match status" value="1"/>
</dbReference>
<organism evidence="2 3">
    <name type="scientific">Alsobacter metallidurans</name>
    <dbReference type="NCBI Taxonomy" id="340221"/>
    <lineage>
        <taxon>Bacteria</taxon>
        <taxon>Pseudomonadati</taxon>
        <taxon>Pseudomonadota</taxon>
        <taxon>Alphaproteobacteria</taxon>
        <taxon>Hyphomicrobiales</taxon>
        <taxon>Alsobacteraceae</taxon>
        <taxon>Alsobacter</taxon>
    </lineage>
</organism>
<dbReference type="InterPro" id="IPR037401">
    <property type="entry name" value="SnoaL-like"/>
</dbReference>
<comment type="caution">
    <text evidence="2">The sequence shown here is derived from an EMBL/GenBank/DDBJ whole genome shotgun (WGS) entry which is preliminary data.</text>
</comment>
<accession>A0A917MJB9</accession>
<evidence type="ECO:0000313" key="2">
    <source>
        <dbReference type="EMBL" id="GGH16628.1"/>
    </source>
</evidence>